<dbReference type="EMBL" id="JAULJQ010000004">
    <property type="protein sequence ID" value="MDO2409338.1"/>
    <property type="molecule type" value="Genomic_DNA"/>
</dbReference>
<proteinExistence type="predicted"/>
<comment type="caution">
    <text evidence="2">The sequence shown here is derived from an EMBL/GenBank/DDBJ whole genome shotgun (WGS) entry which is preliminary data.</text>
</comment>
<feature type="domain" description="Thioredoxin-like fold" evidence="1">
    <location>
        <begin position="32"/>
        <end position="103"/>
    </location>
</feature>
<dbReference type="PANTHER" id="PTHR36450:SF1">
    <property type="entry name" value="THIOREDOXIN"/>
    <property type="match status" value="1"/>
</dbReference>
<evidence type="ECO:0000313" key="2">
    <source>
        <dbReference type="EMBL" id="MDO2409338.1"/>
    </source>
</evidence>
<dbReference type="InterPro" id="IPR005243">
    <property type="entry name" value="THIRX-like_proc"/>
</dbReference>
<dbReference type="RefSeq" id="WP_302244212.1">
    <property type="nucleotide sequence ID" value="NZ_JAULJQ010000004.1"/>
</dbReference>
<dbReference type="Proteomes" id="UP001171111">
    <property type="component" value="Unassembled WGS sequence"/>
</dbReference>
<dbReference type="Gene3D" id="3.40.30.10">
    <property type="entry name" value="Glutaredoxin"/>
    <property type="match status" value="1"/>
</dbReference>
<keyword evidence="3" id="KW-1185">Reference proteome</keyword>
<accession>A0ABT8T730</accession>
<evidence type="ECO:0000259" key="1">
    <source>
        <dbReference type="Pfam" id="PF13192"/>
    </source>
</evidence>
<gene>
    <name evidence="2" type="ORF">Q2362_04395</name>
</gene>
<dbReference type="NCBIfam" id="TIGR00412">
    <property type="entry name" value="redox_disulf_2"/>
    <property type="match status" value="1"/>
</dbReference>
<dbReference type="InterPro" id="IPR036249">
    <property type="entry name" value="Thioredoxin-like_sf"/>
</dbReference>
<reference evidence="2 3" key="1">
    <citation type="submission" date="2023-06" db="EMBL/GenBank/DDBJ databases">
        <title>Campylobacter magnum sp. nov., isolated from cecal contents of domestic pigs (Sus scrofa domesticus).</title>
        <authorList>
            <person name="Papic B."/>
            <person name="Gruntar I."/>
        </authorList>
    </citation>
    <scope>NUCLEOTIDE SEQUENCE [LARGE SCALE GENOMIC DNA]</scope>
    <source>
        <strain evidence="3">34484-21</strain>
    </source>
</reference>
<sequence length="106" mass="11480">MFKFFKKKKLKCACNANETSFEPKSFSGEITSIKVLGTGCCNELNENCKSALKELGLGLEVEYIKDISVIASYGVLSVPALVVNEVVLSAGRTLSKSEIKELLSKA</sequence>
<evidence type="ECO:0000313" key="3">
    <source>
        <dbReference type="Proteomes" id="UP001171111"/>
    </source>
</evidence>
<name>A0ABT8T730_9BACT</name>
<dbReference type="Pfam" id="PF13192">
    <property type="entry name" value="Thioredoxin_3"/>
    <property type="match status" value="1"/>
</dbReference>
<dbReference type="InterPro" id="IPR012336">
    <property type="entry name" value="Thioredoxin-like_fold"/>
</dbReference>
<protein>
    <submittedName>
        <fullName evidence="2">Thioredoxin family protein</fullName>
    </submittedName>
</protein>
<dbReference type="PANTHER" id="PTHR36450">
    <property type="entry name" value="THIOREDOXIN"/>
    <property type="match status" value="1"/>
</dbReference>
<dbReference type="SUPFAM" id="SSF52833">
    <property type="entry name" value="Thioredoxin-like"/>
    <property type="match status" value="1"/>
</dbReference>
<organism evidence="2 3">
    <name type="scientific">Campylobacter magnus</name>
    <dbReference type="NCBI Taxonomy" id="3026462"/>
    <lineage>
        <taxon>Bacteria</taxon>
        <taxon>Pseudomonadati</taxon>
        <taxon>Campylobacterota</taxon>
        <taxon>Epsilonproteobacteria</taxon>
        <taxon>Campylobacterales</taxon>
        <taxon>Campylobacteraceae</taxon>
        <taxon>Campylobacter</taxon>
    </lineage>
</organism>